<dbReference type="Gene3D" id="3.30.50.10">
    <property type="entry name" value="Erythroid Transcription Factor GATA-1, subunit A"/>
    <property type="match status" value="1"/>
</dbReference>
<dbReference type="SMART" id="SM00399">
    <property type="entry name" value="ZnF_C4"/>
    <property type="match status" value="1"/>
</dbReference>
<evidence type="ECO:0000256" key="5">
    <source>
        <dbReference type="ARBA" id="ARBA00023125"/>
    </source>
</evidence>
<keyword evidence="8" id="KW-0539">Nucleus</keyword>
<evidence type="ECO:0000256" key="4">
    <source>
        <dbReference type="ARBA" id="ARBA00023015"/>
    </source>
</evidence>
<dbReference type="PANTHER" id="PTHR24082">
    <property type="entry name" value="NUCLEAR HORMONE RECEPTOR"/>
    <property type="match status" value="1"/>
</dbReference>
<dbReference type="SUPFAM" id="SSF57716">
    <property type="entry name" value="Glucocorticoid receptor-like (DNA-binding domain)"/>
    <property type="match status" value="1"/>
</dbReference>
<dbReference type="GO" id="GO:0000122">
    <property type="term" value="P:negative regulation of transcription by RNA polymerase II"/>
    <property type="evidence" value="ECO:0007669"/>
    <property type="project" value="TreeGrafter"/>
</dbReference>
<gene>
    <name evidence="11" type="ORF">IZO911_LOCUS20554</name>
    <name evidence="12" type="ORF">KXQ929_LOCUS907</name>
</gene>
<dbReference type="SUPFAM" id="SSF48508">
    <property type="entry name" value="Nuclear receptor ligand-binding domain"/>
    <property type="match status" value="1"/>
</dbReference>
<dbReference type="PROSITE" id="PS51030">
    <property type="entry name" value="NUCLEAR_REC_DBD_2"/>
    <property type="match status" value="1"/>
</dbReference>
<evidence type="ECO:0000256" key="8">
    <source>
        <dbReference type="ARBA" id="ARBA00023242"/>
    </source>
</evidence>
<keyword evidence="6" id="KW-0804">Transcription</keyword>
<dbReference type="PROSITE" id="PS51843">
    <property type="entry name" value="NR_LBD"/>
    <property type="match status" value="1"/>
</dbReference>
<keyword evidence="5" id="KW-0238">DNA-binding</keyword>
<accession>A0A814KQ69</accession>
<evidence type="ECO:0000256" key="7">
    <source>
        <dbReference type="ARBA" id="ARBA00023170"/>
    </source>
</evidence>
<dbReference type="InterPro" id="IPR001723">
    <property type="entry name" value="Nuclear_hrmn_rcpt"/>
</dbReference>
<evidence type="ECO:0000313" key="12">
    <source>
        <dbReference type="EMBL" id="CAF3516506.1"/>
    </source>
</evidence>
<evidence type="ECO:0000313" key="11">
    <source>
        <dbReference type="EMBL" id="CAF1055153.1"/>
    </source>
</evidence>
<keyword evidence="4" id="KW-0805">Transcription regulation</keyword>
<dbReference type="Proteomes" id="UP000663868">
    <property type="component" value="Unassembled WGS sequence"/>
</dbReference>
<protein>
    <submittedName>
        <fullName evidence="11">Uncharacterized protein</fullName>
    </submittedName>
</protein>
<dbReference type="Pfam" id="PF00105">
    <property type="entry name" value="zf-C4"/>
    <property type="match status" value="1"/>
</dbReference>
<dbReference type="GO" id="GO:0004879">
    <property type="term" value="F:nuclear receptor activity"/>
    <property type="evidence" value="ECO:0007669"/>
    <property type="project" value="TreeGrafter"/>
</dbReference>
<dbReference type="GO" id="GO:0045944">
    <property type="term" value="P:positive regulation of transcription by RNA polymerase II"/>
    <property type="evidence" value="ECO:0007669"/>
    <property type="project" value="TreeGrafter"/>
</dbReference>
<dbReference type="InterPro" id="IPR050234">
    <property type="entry name" value="Nuclear_hormone_rcpt_NR1"/>
</dbReference>
<evidence type="ECO:0000256" key="1">
    <source>
        <dbReference type="ARBA" id="ARBA00022723"/>
    </source>
</evidence>
<dbReference type="PRINTS" id="PR00047">
    <property type="entry name" value="STROIDFINGER"/>
</dbReference>
<dbReference type="GO" id="GO:0000978">
    <property type="term" value="F:RNA polymerase II cis-regulatory region sequence-specific DNA binding"/>
    <property type="evidence" value="ECO:0007669"/>
    <property type="project" value="TreeGrafter"/>
</dbReference>
<evidence type="ECO:0000313" key="13">
    <source>
        <dbReference type="Proteomes" id="UP000663860"/>
    </source>
</evidence>
<reference evidence="11" key="1">
    <citation type="submission" date="2021-02" db="EMBL/GenBank/DDBJ databases">
        <authorList>
            <person name="Nowell W R."/>
        </authorList>
    </citation>
    <scope>NUCLEOTIDE SEQUENCE</scope>
</reference>
<organism evidence="11 13">
    <name type="scientific">Adineta steineri</name>
    <dbReference type="NCBI Taxonomy" id="433720"/>
    <lineage>
        <taxon>Eukaryota</taxon>
        <taxon>Metazoa</taxon>
        <taxon>Spiralia</taxon>
        <taxon>Gnathifera</taxon>
        <taxon>Rotifera</taxon>
        <taxon>Eurotatoria</taxon>
        <taxon>Bdelloidea</taxon>
        <taxon>Adinetida</taxon>
        <taxon>Adinetidae</taxon>
        <taxon>Adineta</taxon>
    </lineage>
</organism>
<comment type="caution">
    <text evidence="11">The sequence shown here is derived from an EMBL/GenBank/DDBJ whole genome shotgun (WGS) entry which is preliminary data.</text>
</comment>
<keyword evidence="1" id="KW-0479">Metal-binding</keyword>
<dbReference type="EMBL" id="CAJOBB010000023">
    <property type="protein sequence ID" value="CAF3516506.1"/>
    <property type="molecule type" value="Genomic_DNA"/>
</dbReference>
<keyword evidence="7" id="KW-0675">Receptor</keyword>
<evidence type="ECO:0000256" key="2">
    <source>
        <dbReference type="ARBA" id="ARBA00022771"/>
    </source>
</evidence>
<evidence type="ECO:0000256" key="6">
    <source>
        <dbReference type="ARBA" id="ARBA00023163"/>
    </source>
</evidence>
<dbReference type="GO" id="GO:0008270">
    <property type="term" value="F:zinc ion binding"/>
    <property type="evidence" value="ECO:0007669"/>
    <property type="project" value="UniProtKB-KW"/>
</dbReference>
<feature type="domain" description="NR LBD" evidence="10">
    <location>
        <begin position="223"/>
        <end position="463"/>
    </location>
</feature>
<evidence type="ECO:0000259" key="9">
    <source>
        <dbReference type="PROSITE" id="PS51030"/>
    </source>
</evidence>
<evidence type="ECO:0000256" key="3">
    <source>
        <dbReference type="ARBA" id="ARBA00022833"/>
    </source>
</evidence>
<sequence length="463" mass="52732">MTSEVLSSSNSKRRRIMIITGDESIIEQIQNSNNSSSIKSFIIESKEDENHHQELMYSAIKSEAQSSNQKKVKHGSLTCVVCGSPALGYNFDAITCESCKAFFRRNALKNPGSFQCRRKGGCEITLETRRRCSACRLSKCLSNGMKRDRLQTSEEKAAKRREIEENRSLSLQIHHDPFDDKSHIISLTFLDQDLSTSDVTNLFRLTDFAEFLPQPPRALLSTEDLQRVETIQNSYEQRIELAARDGLPWDPSIYATTFLQHINSRSVPAMRLLSFFRQIPEFNELNVDDKVTLIKYNLMPLVILNNTLSYNAETKQVVETDSDVPWDPSSIQTVHGTAIFLRVQKVFNSFLGIAKYDQRIIQLVLIVLILTKGFSTDADANEPILNDGMAVYRAQSYYTELLWRYMESAHGLENAVQIFKALVAHFISWQTVERDLRISCRKLLATSGTNELLPIMKSLLHIS</sequence>
<dbReference type="PROSITE" id="PS00031">
    <property type="entry name" value="NUCLEAR_REC_DBD_1"/>
    <property type="match status" value="1"/>
</dbReference>
<dbReference type="GO" id="GO:0030154">
    <property type="term" value="P:cell differentiation"/>
    <property type="evidence" value="ECO:0007669"/>
    <property type="project" value="TreeGrafter"/>
</dbReference>
<keyword evidence="3" id="KW-0862">Zinc</keyword>
<dbReference type="AlphaFoldDB" id="A0A814KQ69"/>
<feature type="domain" description="Nuclear receptor" evidence="9">
    <location>
        <begin position="76"/>
        <end position="152"/>
    </location>
</feature>
<dbReference type="InterPro" id="IPR001628">
    <property type="entry name" value="Znf_hrmn_rcpt"/>
</dbReference>
<keyword evidence="2" id="KW-0863">Zinc-finger</keyword>
<dbReference type="InterPro" id="IPR035500">
    <property type="entry name" value="NHR-like_dom_sf"/>
</dbReference>
<proteinExistence type="predicted"/>
<dbReference type="InterPro" id="IPR013088">
    <property type="entry name" value="Znf_NHR/GATA"/>
</dbReference>
<dbReference type="PRINTS" id="PR00398">
    <property type="entry name" value="STRDHORMONER"/>
</dbReference>
<dbReference type="PANTHER" id="PTHR24082:SF283">
    <property type="entry name" value="NUCLEAR HORMONE RECEPTOR HR96"/>
    <property type="match status" value="1"/>
</dbReference>
<dbReference type="InterPro" id="IPR000536">
    <property type="entry name" value="Nucl_hrmn_rcpt_lig-bd"/>
</dbReference>
<dbReference type="Gene3D" id="1.10.565.10">
    <property type="entry name" value="Retinoid X Receptor"/>
    <property type="match status" value="1"/>
</dbReference>
<evidence type="ECO:0000259" key="10">
    <source>
        <dbReference type="PROSITE" id="PS51843"/>
    </source>
</evidence>
<name>A0A814KQ69_9BILA</name>
<dbReference type="Proteomes" id="UP000663860">
    <property type="component" value="Unassembled WGS sequence"/>
</dbReference>
<dbReference type="EMBL" id="CAJNOE010000214">
    <property type="protein sequence ID" value="CAF1055153.1"/>
    <property type="molecule type" value="Genomic_DNA"/>
</dbReference>